<dbReference type="Gene3D" id="1.20.1420.20">
    <property type="entry name" value="M75 peptidase, HXXE motif"/>
    <property type="match status" value="1"/>
</dbReference>
<dbReference type="InterPro" id="IPR018976">
    <property type="entry name" value="Imelysin-like"/>
</dbReference>
<dbReference type="AlphaFoldDB" id="A0A7W6D0U8"/>
<dbReference type="InterPro" id="IPR034984">
    <property type="entry name" value="Imelysin-like_IPPA"/>
</dbReference>
<protein>
    <recommendedName>
        <fullName evidence="4">Imelysin-like domain-containing protein</fullName>
    </recommendedName>
</protein>
<dbReference type="RefSeq" id="WP_183395646.1">
    <property type="nucleotide sequence ID" value="NZ_JACIDR010000003.1"/>
</dbReference>
<proteinExistence type="predicted"/>
<feature type="domain" description="Imelysin-like" evidence="4">
    <location>
        <begin position="37"/>
        <end position="325"/>
    </location>
</feature>
<keyword evidence="6" id="KW-1185">Reference proteome</keyword>
<dbReference type="CDD" id="cd14659">
    <property type="entry name" value="Imelysin-like_IPPA"/>
    <property type="match status" value="1"/>
</dbReference>
<dbReference type="InterPro" id="IPR038352">
    <property type="entry name" value="Imelysin_sf"/>
</dbReference>
<evidence type="ECO:0000313" key="6">
    <source>
        <dbReference type="Proteomes" id="UP000528964"/>
    </source>
</evidence>
<dbReference type="GO" id="GO:0030313">
    <property type="term" value="C:cell envelope"/>
    <property type="evidence" value="ECO:0007669"/>
    <property type="project" value="UniProtKB-SubCell"/>
</dbReference>
<comment type="caution">
    <text evidence="5">The sequence shown here is derived from an EMBL/GenBank/DDBJ whole genome shotgun (WGS) entry which is preliminary data.</text>
</comment>
<dbReference type="EMBL" id="JACIDR010000003">
    <property type="protein sequence ID" value="MBB3973809.1"/>
    <property type="molecule type" value="Genomic_DNA"/>
</dbReference>
<evidence type="ECO:0000256" key="3">
    <source>
        <dbReference type="SAM" id="SignalP"/>
    </source>
</evidence>
<accession>A0A7W6D0U8</accession>
<organism evidence="5 6">
    <name type="scientific">Hansschlegelia beijingensis</name>
    <dbReference type="NCBI Taxonomy" id="1133344"/>
    <lineage>
        <taxon>Bacteria</taxon>
        <taxon>Pseudomonadati</taxon>
        <taxon>Pseudomonadota</taxon>
        <taxon>Alphaproteobacteria</taxon>
        <taxon>Hyphomicrobiales</taxon>
        <taxon>Methylopilaceae</taxon>
        <taxon>Hansschlegelia</taxon>
    </lineage>
</organism>
<evidence type="ECO:0000256" key="2">
    <source>
        <dbReference type="ARBA" id="ARBA00022729"/>
    </source>
</evidence>
<dbReference type="Proteomes" id="UP000528964">
    <property type="component" value="Unassembled WGS sequence"/>
</dbReference>
<dbReference type="Pfam" id="PF09375">
    <property type="entry name" value="Peptidase_M75"/>
    <property type="match status" value="1"/>
</dbReference>
<gene>
    <name evidence="5" type="ORF">GGR24_002479</name>
</gene>
<keyword evidence="2 3" id="KW-0732">Signal</keyword>
<reference evidence="5 6" key="1">
    <citation type="submission" date="2020-08" db="EMBL/GenBank/DDBJ databases">
        <title>Genomic Encyclopedia of Type Strains, Phase IV (KMG-IV): sequencing the most valuable type-strain genomes for metagenomic binning, comparative biology and taxonomic classification.</title>
        <authorList>
            <person name="Goeker M."/>
        </authorList>
    </citation>
    <scope>NUCLEOTIDE SEQUENCE [LARGE SCALE GENOMIC DNA]</scope>
    <source>
        <strain evidence="5 6">DSM 25481</strain>
    </source>
</reference>
<name>A0A7W6D0U8_9HYPH</name>
<evidence type="ECO:0000256" key="1">
    <source>
        <dbReference type="ARBA" id="ARBA00004196"/>
    </source>
</evidence>
<sequence length="347" mass="36226">MRLRLALIALLIGAAPALAGPPAPGPLASAMIESYLLPRYEAFGRATAEQARAWKDACQDGDFSADLETLRERFQVAADGWAAVEHVTIGPASVGLRADRIYFGPDRRNAVAKALGELEAKASEGDVAEEAVQRLSVAGQGFPALERLLYETDKATPQARCRAGVAISRNLAMIAEEILSGWRAADGPLARLKRGEGDPVHFADPAQAAARLMTDLAGGFQRVNDMKLFPVLGSAPDMARPKAAEGWRSGRSARAIRAAVASLAAQARIFAAAAPKDVAAAVDKDLAAAEAAVAKLPDDLGQAAEDPKRRPAMEAAIAALKTAQNDLAKSIAPALGVPLGFNALDGD</sequence>
<evidence type="ECO:0000313" key="5">
    <source>
        <dbReference type="EMBL" id="MBB3973809.1"/>
    </source>
</evidence>
<comment type="subcellular location">
    <subcellularLocation>
        <location evidence="1">Cell envelope</location>
    </subcellularLocation>
</comment>
<evidence type="ECO:0000259" key="4">
    <source>
        <dbReference type="Pfam" id="PF09375"/>
    </source>
</evidence>
<feature type="signal peptide" evidence="3">
    <location>
        <begin position="1"/>
        <end position="19"/>
    </location>
</feature>
<feature type="chain" id="PRO_5030509088" description="Imelysin-like domain-containing protein" evidence="3">
    <location>
        <begin position="20"/>
        <end position="347"/>
    </location>
</feature>